<evidence type="ECO:0000259" key="1">
    <source>
        <dbReference type="Pfam" id="PF20254"/>
    </source>
</evidence>
<gene>
    <name evidence="2" type="primary">dmfA2_2</name>
    <name evidence="2" type="ORF">DF168_02191</name>
</gene>
<dbReference type="InterPro" id="IPR046540">
    <property type="entry name" value="DMFA2_C"/>
</dbReference>
<accession>A0A2Z4AI53</accession>
<evidence type="ECO:0000313" key="2">
    <source>
        <dbReference type="EMBL" id="AWT60966.1"/>
    </source>
</evidence>
<proteinExistence type="predicted"/>
<dbReference type="EC" id="3.5.1.56" evidence="2"/>
<reference evidence="2 3" key="1">
    <citation type="submission" date="2018-06" db="EMBL/GenBank/DDBJ databases">
        <title>Draft Genome Sequence of a Novel Marine Bacterium Related to the Verrucomicrobia.</title>
        <authorList>
            <person name="Vosseberg J."/>
            <person name="Martijn J."/>
            <person name="Ettema T.J.G."/>
        </authorList>
    </citation>
    <scope>NUCLEOTIDE SEQUENCE [LARGE SCALE GENOMIC DNA]</scope>
    <source>
        <strain evidence="2">TARA_B100001123</strain>
    </source>
</reference>
<dbReference type="Pfam" id="PF20254">
    <property type="entry name" value="DMFA2_C"/>
    <property type="match status" value="1"/>
</dbReference>
<keyword evidence="2" id="KW-0378">Hydrolase</keyword>
<dbReference type="GO" id="GO:0050116">
    <property type="term" value="F:N,N-dimethylformamidase activity"/>
    <property type="evidence" value="ECO:0007669"/>
    <property type="project" value="UniProtKB-EC"/>
</dbReference>
<organism evidence="2 3">
    <name type="scientific">Candidatus Moanibacter tarae</name>
    <dbReference type="NCBI Taxonomy" id="2200854"/>
    <lineage>
        <taxon>Bacteria</taxon>
        <taxon>Pseudomonadati</taxon>
        <taxon>Verrucomicrobiota</taxon>
        <taxon>Opitutia</taxon>
        <taxon>Puniceicoccales</taxon>
        <taxon>Puniceicoccales incertae sedis</taxon>
        <taxon>Candidatus Moanibacter</taxon>
    </lineage>
</organism>
<dbReference type="InterPro" id="IPR029062">
    <property type="entry name" value="Class_I_gatase-like"/>
</dbReference>
<dbReference type="Proteomes" id="UP000247465">
    <property type="component" value="Chromosome"/>
</dbReference>
<dbReference type="KEGG" id="mtar:DF168_02191"/>
<protein>
    <submittedName>
        <fullName evidence="2">N,N-dimethylformamidase beta subunit</fullName>
        <ecNumber evidence="2">3.5.1.56</ecNumber>
    </submittedName>
</protein>
<sequence length="527" mass="59956">MLVGYVSDERYIALSEVALEFCNDTGVTLARSSASGAVYADVEPGLYRVTLARDGFGAKFVEVEVSEDKPHQFRLLRDCLMGYMWPKCVQSGESSEFRIHSYEQYKLEFWRYGLEKELVRPIGWYDEHGPRATVQITPDGDYTQQGVQWNQVGYTSPRHKQFLIGPEKSGLYYLHAKTESGCFFSFPWVVAPRRPKAKVAVLASDINWNCYNNFGGRSNYIHPDKMPSTPTINSRLELKRYTDPEHFHYHSKEYLPLSFDRPEPINHVPEGVTIMDPIEGRSPNHIAPAEWRLLGWLEREGFDYDVWSETQFHFGKLDLDDYKVLVLGPHPEYWSAKMYFELKDWVFNRGGRLMYLGGNGLNCEVEFLDESTIVVHNGHNRRQYEEGYESRFHMRQESEANLLGVVYTQTGIMTAAPYRVMDGKHWVFEGMGFKNGDLFGEESLHMRVPGGASGHETDKISSRFSPSNVCLLAKGTNPDKGGAEMVLHEREGGGSVFSTGSITYLSSILVSESISKITATVLSRFLG</sequence>
<name>A0A2Z4AI53_9BACT</name>
<dbReference type="AlphaFoldDB" id="A0A2Z4AI53"/>
<dbReference type="SUPFAM" id="SSF52317">
    <property type="entry name" value="Class I glutamine amidotransferase-like"/>
    <property type="match status" value="1"/>
</dbReference>
<dbReference type="EMBL" id="CP029803">
    <property type="protein sequence ID" value="AWT60966.1"/>
    <property type="molecule type" value="Genomic_DNA"/>
</dbReference>
<feature type="domain" description="N,N-dimethylformamidase beta subunit-like C-terminal" evidence="1">
    <location>
        <begin position="168"/>
        <end position="507"/>
    </location>
</feature>
<evidence type="ECO:0000313" key="3">
    <source>
        <dbReference type="Proteomes" id="UP000247465"/>
    </source>
</evidence>